<feature type="non-terminal residue" evidence="1">
    <location>
        <position position="1"/>
    </location>
</feature>
<protein>
    <submittedName>
        <fullName evidence="1">2888_t:CDS:1</fullName>
    </submittedName>
</protein>
<gene>
    <name evidence="1" type="ORF">RPERSI_LOCUS24621</name>
</gene>
<accession>A0ACA9RXZ8</accession>
<evidence type="ECO:0000313" key="1">
    <source>
        <dbReference type="EMBL" id="CAG8817184.1"/>
    </source>
</evidence>
<name>A0ACA9RXZ8_9GLOM</name>
<feature type="non-terminal residue" evidence="1">
    <location>
        <position position="44"/>
    </location>
</feature>
<sequence>IPYRSDTNKILSLDSVAMSHQSSLVKLSEIFAPAIGTEGLIMIE</sequence>
<keyword evidence="2" id="KW-1185">Reference proteome</keyword>
<dbReference type="EMBL" id="CAJVQC010079519">
    <property type="protein sequence ID" value="CAG8817184.1"/>
    <property type="molecule type" value="Genomic_DNA"/>
</dbReference>
<evidence type="ECO:0000313" key="2">
    <source>
        <dbReference type="Proteomes" id="UP000789920"/>
    </source>
</evidence>
<comment type="caution">
    <text evidence="1">The sequence shown here is derived from an EMBL/GenBank/DDBJ whole genome shotgun (WGS) entry which is preliminary data.</text>
</comment>
<proteinExistence type="predicted"/>
<reference evidence="1" key="1">
    <citation type="submission" date="2021-06" db="EMBL/GenBank/DDBJ databases">
        <authorList>
            <person name="Kallberg Y."/>
            <person name="Tangrot J."/>
            <person name="Rosling A."/>
        </authorList>
    </citation>
    <scope>NUCLEOTIDE SEQUENCE</scope>
    <source>
        <strain evidence="1">MA461A</strain>
    </source>
</reference>
<organism evidence="1 2">
    <name type="scientific">Racocetra persica</name>
    <dbReference type="NCBI Taxonomy" id="160502"/>
    <lineage>
        <taxon>Eukaryota</taxon>
        <taxon>Fungi</taxon>
        <taxon>Fungi incertae sedis</taxon>
        <taxon>Mucoromycota</taxon>
        <taxon>Glomeromycotina</taxon>
        <taxon>Glomeromycetes</taxon>
        <taxon>Diversisporales</taxon>
        <taxon>Gigasporaceae</taxon>
        <taxon>Racocetra</taxon>
    </lineage>
</organism>
<dbReference type="Proteomes" id="UP000789920">
    <property type="component" value="Unassembled WGS sequence"/>
</dbReference>